<dbReference type="InterPro" id="IPR036709">
    <property type="entry name" value="Autotransporte_beta_dom_sf"/>
</dbReference>
<dbReference type="EMBL" id="AYSV01000115">
    <property type="protein sequence ID" value="ETD67741.1"/>
    <property type="molecule type" value="Genomic_DNA"/>
</dbReference>
<protein>
    <recommendedName>
        <fullName evidence="1">Autotransporter domain-containing protein</fullName>
    </recommendedName>
</protein>
<dbReference type="Pfam" id="PF03797">
    <property type="entry name" value="Autotransporter"/>
    <property type="match status" value="1"/>
</dbReference>
<dbReference type="InterPro" id="IPR011050">
    <property type="entry name" value="Pectin_lyase_fold/virulence"/>
</dbReference>
<dbReference type="SUPFAM" id="SSF51126">
    <property type="entry name" value="Pectin lyase-like"/>
    <property type="match status" value="2"/>
</dbReference>
<gene>
    <name evidence="2" type="ORF">V757_10880</name>
</gene>
<dbReference type="InterPro" id="IPR012332">
    <property type="entry name" value="Autotransporter_pectin_lyase_C"/>
</dbReference>
<dbReference type="PROSITE" id="PS51208">
    <property type="entry name" value="AUTOTRANSPORTER"/>
    <property type="match status" value="1"/>
</dbReference>
<proteinExistence type="predicted"/>
<dbReference type="Proteomes" id="UP000018766">
    <property type="component" value="Unassembled WGS sequence"/>
</dbReference>
<organism evidence="2 3">
    <name type="scientific">Pelistega indica</name>
    <dbReference type="NCBI Taxonomy" id="1414851"/>
    <lineage>
        <taxon>Bacteria</taxon>
        <taxon>Pseudomonadati</taxon>
        <taxon>Pseudomonadota</taxon>
        <taxon>Betaproteobacteria</taxon>
        <taxon>Burkholderiales</taxon>
        <taxon>Alcaligenaceae</taxon>
        <taxon>Pelistega</taxon>
    </lineage>
</organism>
<dbReference type="InterPro" id="IPR051551">
    <property type="entry name" value="Autotransporter_adhesion"/>
</dbReference>
<dbReference type="SUPFAM" id="SSF103515">
    <property type="entry name" value="Autotransporter"/>
    <property type="match status" value="1"/>
</dbReference>
<accession>V8FV24</accession>
<dbReference type="PATRIC" id="fig|1414851.3.peg.2270"/>
<dbReference type="PANTHER" id="PTHR35037:SF3">
    <property type="entry name" value="C-TERMINAL REGION OF AIDA-LIKE PROTEIN"/>
    <property type="match status" value="1"/>
</dbReference>
<dbReference type="Gene3D" id="2.40.128.130">
    <property type="entry name" value="Autotransporter beta-domain"/>
    <property type="match status" value="1"/>
</dbReference>
<dbReference type="SMART" id="SM00869">
    <property type="entry name" value="Autotransporter"/>
    <property type="match status" value="1"/>
</dbReference>
<dbReference type="InterPro" id="IPR006315">
    <property type="entry name" value="OM_autotransptr_brl_dom"/>
</dbReference>
<reference evidence="2 3" key="1">
    <citation type="submission" date="2013-11" db="EMBL/GenBank/DDBJ databases">
        <title>Genomic analysis of Pelistega sp. HM-7.</title>
        <authorList>
            <person name="Kumbhare S.V."/>
            <person name="Shetty S.A."/>
            <person name="Sharma O."/>
            <person name="Dhotre D.P."/>
        </authorList>
    </citation>
    <scope>NUCLEOTIDE SEQUENCE [LARGE SCALE GENOMIC DNA]</scope>
    <source>
        <strain evidence="2 3">HM-7</strain>
    </source>
</reference>
<dbReference type="PANTHER" id="PTHR35037">
    <property type="entry name" value="C-TERMINAL REGION OF AIDA-LIKE PROTEIN"/>
    <property type="match status" value="1"/>
</dbReference>
<dbReference type="NCBIfam" id="TIGR01414">
    <property type="entry name" value="autotrans_barl"/>
    <property type="match status" value="2"/>
</dbReference>
<evidence type="ECO:0000313" key="2">
    <source>
        <dbReference type="EMBL" id="ETD67741.1"/>
    </source>
</evidence>
<dbReference type="InterPro" id="IPR005546">
    <property type="entry name" value="Autotransporte_beta"/>
</dbReference>
<keyword evidence="3" id="KW-1185">Reference proteome</keyword>
<evidence type="ECO:0000259" key="1">
    <source>
        <dbReference type="PROSITE" id="PS51208"/>
    </source>
</evidence>
<dbReference type="GO" id="GO:0019867">
    <property type="term" value="C:outer membrane"/>
    <property type="evidence" value="ECO:0007669"/>
    <property type="project" value="InterPro"/>
</dbReference>
<comment type="caution">
    <text evidence="2">The sequence shown here is derived from an EMBL/GenBank/DDBJ whole genome shotgun (WGS) entry which is preliminary data.</text>
</comment>
<sequence>MRGPIESYAVQVGTAQTGEDNLATQTSKITVENADLTITNTANTHINYSGTVFGFPISGPYGVYQLSGIRVIRNEALTGSNAIFESTGKVTINAFDSSTSNTGTYINGIYVSGVDNKVLLNDSDITIGKSGSDSSALKIGKLRQTGTGGSDIFSKGNMLLDTTAESKAVTVRLLGDNSRLIANTDTSSGTFKSAGIAIDYSSTDVGATAASQNQQVLLKNTQITTLNESNSVENVLPLINVNAGTTSKITTALFELNGDNSSAQASSYGWLMDVKRNATLTVNNTDKGVMTGLTNIALNSTGSTPNASQLTANLDNGFTWNLNKKQAIGATTESTVSTLTNLNLSNQAVLNGAYDAAGNNNYTVKALLVDGSMGTVSSDNGIVTLKNAQDTDKLTIDGNYNGTNGASLVLDTQLNDDSTDVGGSSKTDFLHITGNSTGQTEVEVNNTTGLGAHTQKGIRVIQVDGTSTGSTDQTFNTGSFVLKQNPNLKGIFQNARLVAAGGADKQKWGYGLFYGSQAPVNFVDSLTKRSVLNGNAIPAGIALTAEEEKSWFLRSVGCVDGSHTVGAGSNAAEDGLGCITPDVITVDTGASVTAHAGTNDAGNVEGAGDSDTITVKGAVAGGVYGGNAGLDDSAAEDAGDKIIITDGATVGGVVNGQKGDDEITINQTATVTGNVLGEDGDDTVEWADSSSIGGMDLGTGSDLANVSSTKYSGDQTLLLDGGDDTLASDGWVDTLNLNNVNVATNGDKLKNWEIINLNGSTALDLSGDLVTGKEKGVAFRGTTVNSGLTIGANAILATKGNVNITGDVYNNNIIDMNKDSTLRHATLTIDGDYTAGPKALLKMNTLWNAPGDIEIEGGNDSVSDVLHIKGKASGITKVVPIALDGTENFIDGDVNLSNVTANSKVVTNEEPVSLVYPKVTLNGIKKTTRTTINTLPVVIVDQGNVTGQANFIGIADTAGAGEVLLTYQDKDTGVRNYYWTTTLEDTETSYQWVPLTPGTVTPPVTPPKPPVTPVPIYKHPVSGVVQMPQVNMEQGFAMIGTLHERRGDGATMAWDSCGCIAENAKGQVWGRMFGKHLELDGRNRFNLEQNTYGFQFGHDFNLTYNPETKAITSTGAFLTYAHTDAKFYDEYRFDRDRYEKGLGIGVAADKLTGSGKSDAVSLGLSHTRYAKNGSYVDLVGNVSYIHNKYKPRYADSVGQNGYGVALSAEAGRPWAINDTNWVIEPQAQLMYQMLHLNSFKMDKATTVDSGNYHALRGRIGARLMHYGDANKDKYTETAYLTANIYHDFISPKSVRIGTDNIREKYNRTWWEVGAGVQLPVTTKTQVYGDVRYEHSFGGTKRAGYKGSIGIKYSWK</sequence>
<dbReference type="InterPro" id="IPR043990">
    <property type="entry name" value="AC_1"/>
</dbReference>
<evidence type="ECO:0000313" key="3">
    <source>
        <dbReference type="Proteomes" id="UP000018766"/>
    </source>
</evidence>
<dbReference type="Gene3D" id="2.160.20.20">
    <property type="match status" value="1"/>
</dbReference>
<name>V8FV24_9BURK</name>
<dbReference type="CDD" id="cd01344">
    <property type="entry name" value="PL2_Passenger_AT"/>
    <property type="match status" value="1"/>
</dbReference>
<feature type="domain" description="Autotransporter" evidence="1">
    <location>
        <begin position="1061"/>
        <end position="1354"/>
    </location>
</feature>